<dbReference type="STRING" id="1121326.CLMAG_26040"/>
<accession>A0A162TLA3</accession>
<protein>
    <submittedName>
        <fullName evidence="2">Uncharacterized protein</fullName>
    </submittedName>
</protein>
<evidence type="ECO:0000256" key="1">
    <source>
        <dbReference type="SAM" id="Phobius"/>
    </source>
</evidence>
<feature type="transmembrane region" description="Helical" evidence="1">
    <location>
        <begin position="6"/>
        <end position="27"/>
    </location>
</feature>
<dbReference type="AlphaFoldDB" id="A0A162TLA3"/>
<dbReference type="PATRIC" id="fig|1121326.3.peg.2611"/>
<dbReference type="EMBL" id="LWAE01000002">
    <property type="protein sequence ID" value="KZL92790.1"/>
    <property type="molecule type" value="Genomic_DNA"/>
</dbReference>
<keyword evidence="1" id="KW-0472">Membrane</keyword>
<gene>
    <name evidence="2" type="ORF">CLMAG_26040</name>
</gene>
<keyword evidence="1" id="KW-0812">Transmembrane</keyword>
<keyword evidence="1" id="KW-1133">Transmembrane helix</keyword>
<evidence type="ECO:0000313" key="2">
    <source>
        <dbReference type="EMBL" id="KZL92790.1"/>
    </source>
</evidence>
<organism evidence="2 3">
    <name type="scientific">Clostridium magnum DSM 2767</name>
    <dbReference type="NCBI Taxonomy" id="1121326"/>
    <lineage>
        <taxon>Bacteria</taxon>
        <taxon>Bacillati</taxon>
        <taxon>Bacillota</taxon>
        <taxon>Clostridia</taxon>
        <taxon>Eubacteriales</taxon>
        <taxon>Clostridiaceae</taxon>
        <taxon>Clostridium</taxon>
    </lineage>
</organism>
<reference evidence="2 3" key="1">
    <citation type="submission" date="2016-04" db="EMBL/GenBank/DDBJ databases">
        <title>Genome sequence of Clostridium magnum DSM 2767.</title>
        <authorList>
            <person name="Poehlein A."/>
            <person name="Uhlig R."/>
            <person name="Fischer R."/>
            <person name="Bahl H."/>
            <person name="Daniel R."/>
        </authorList>
    </citation>
    <scope>NUCLEOTIDE SEQUENCE [LARGE SCALE GENOMIC DNA]</scope>
    <source>
        <strain evidence="2 3">DSM 2767</strain>
    </source>
</reference>
<sequence length="142" mass="16143">MNAIFLGIVVVGMVALGYKFIIMPVLLMNKQLAARSKVCEIMAKDGLSFEDAKDKLLTEKIAKIVEVENYCYELEGRKMKMGDRISFYNSDEKNYTVGNFVGTRNSASEGYTEHMCIKTVDGKIKFFPVEIIDTDTLKIYER</sequence>
<dbReference type="RefSeq" id="WP_066622517.1">
    <property type="nucleotide sequence ID" value="NZ_FQXL01000061.1"/>
</dbReference>
<dbReference type="Proteomes" id="UP000076603">
    <property type="component" value="Unassembled WGS sequence"/>
</dbReference>
<name>A0A162TLA3_9CLOT</name>
<proteinExistence type="predicted"/>
<keyword evidence="3" id="KW-1185">Reference proteome</keyword>
<evidence type="ECO:0000313" key="3">
    <source>
        <dbReference type="Proteomes" id="UP000076603"/>
    </source>
</evidence>
<comment type="caution">
    <text evidence="2">The sequence shown here is derived from an EMBL/GenBank/DDBJ whole genome shotgun (WGS) entry which is preliminary data.</text>
</comment>